<evidence type="ECO:0000313" key="2">
    <source>
        <dbReference type="EMBL" id="KAH0551267.1"/>
    </source>
</evidence>
<evidence type="ECO:0000256" key="1">
    <source>
        <dbReference type="SAM" id="MobiDB-lite"/>
    </source>
</evidence>
<reference evidence="2 3" key="1">
    <citation type="journal article" date="2021" name="J. Hered.">
        <title>A chromosome-level genome assembly of the parasitoid wasp, Cotesia glomerata (Hymenoptera: Braconidae).</title>
        <authorList>
            <person name="Pinto B.J."/>
            <person name="Weis J.J."/>
            <person name="Gamble T."/>
            <person name="Ode P.J."/>
            <person name="Paul R."/>
            <person name="Zaspel J.M."/>
        </authorList>
    </citation>
    <scope>NUCLEOTIDE SEQUENCE [LARGE SCALE GENOMIC DNA]</scope>
    <source>
        <strain evidence="2">CgM1</strain>
    </source>
</reference>
<keyword evidence="3" id="KW-1185">Reference proteome</keyword>
<protein>
    <submittedName>
        <fullName evidence="2">Uncharacterized protein</fullName>
    </submittedName>
</protein>
<dbReference type="EMBL" id="JAHXZJ010001498">
    <property type="protein sequence ID" value="KAH0551267.1"/>
    <property type="molecule type" value="Genomic_DNA"/>
</dbReference>
<dbReference type="AlphaFoldDB" id="A0AAV7IH36"/>
<name>A0AAV7IH36_COTGL</name>
<feature type="region of interest" description="Disordered" evidence="1">
    <location>
        <begin position="90"/>
        <end position="123"/>
    </location>
</feature>
<proteinExistence type="predicted"/>
<dbReference type="Proteomes" id="UP000826195">
    <property type="component" value="Unassembled WGS sequence"/>
</dbReference>
<comment type="caution">
    <text evidence="2">The sequence shown here is derived from an EMBL/GenBank/DDBJ whole genome shotgun (WGS) entry which is preliminary data.</text>
</comment>
<gene>
    <name evidence="2" type="ORF">KQX54_001083</name>
</gene>
<accession>A0AAV7IH36</accession>
<organism evidence="2 3">
    <name type="scientific">Cotesia glomerata</name>
    <name type="common">Lepidopteran parasitic wasp</name>
    <name type="synonym">Apanteles glomeratus</name>
    <dbReference type="NCBI Taxonomy" id="32391"/>
    <lineage>
        <taxon>Eukaryota</taxon>
        <taxon>Metazoa</taxon>
        <taxon>Ecdysozoa</taxon>
        <taxon>Arthropoda</taxon>
        <taxon>Hexapoda</taxon>
        <taxon>Insecta</taxon>
        <taxon>Pterygota</taxon>
        <taxon>Neoptera</taxon>
        <taxon>Endopterygota</taxon>
        <taxon>Hymenoptera</taxon>
        <taxon>Apocrita</taxon>
        <taxon>Ichneumonoidea</taxon>
        <taxon>Braconidae</taxon>
        <taxon>Microgastrinae</taxon>
        <taxon>Cotesia</taxon>
    </lineage>
</organism>
<sequence length="123" mass="14299">MSCFFNNEGIKAYARRSHTKSFTRRKRLRLLPGEVFNNTCTNLSEEFEREKIHLRLTAFWHLHATANYLHQKHPPSSVFPLGSNNEDIVNPNLVVHPSSSTNKRHEHTNYGCPPMLTELKNEN</sequence>
<evidence type="ECO:0000313" key="3">
    <source>
        <dbReference type="Proteomes" id="UP000826195"/>
    </source>
</evidence>